<name>A0A2H4J113_9CAUD</name>
<protein>
    <submittedName>
        <fullName evidence="1">Uncharacterized protein</fullName>
    </submittedName>
</protein>
<proteinExistence type="predicted"/>
<gene>
    <name evidence="1" type="ORF">3S11_55</name>
</gene>
<dbReference type="EMBL" id="MF417879">
    <property type="protein sequence ID" value="ASN68680.1"/>
    <property type="molecule type" value="Genomic_DNA"/>
</dbReference>
<organism evidence="1">
    <name type="scientific">uncultured Caudovirales phage</name>
    <dbReference type="NCBI Taxonomy" id="2100421"/>
    <lineage>
        <taxon>Viruses</taxon>
        <taxon>Duplodnaviria</taxon>
        <taxon>Heunggongvirae</taxon>
        <taxon>Uroviricota</taxon>
        <taxon>Caudoviricetes</taxon>
        <taxon>Peduoviridae</taxon>
        <taxon>Maltschvirus</taxon>
        <taxon>Maltschvirus maltsch</taxon>
    </lineage>
</organism>
<evidence type="ECO:0000313" key="1">
    <source>
        <dbReference type="EMBL" id="ASN68680.1"/>
    </source>
</evidence>
<accession>A0A2H4J113</accession>
<reference evidence="1" key="1">
    <citation type="submission" date="2017-06" db="EMBL/GenBank/DDBJ databases">
        <title>Novel phages from South African skin metaviromes.</title>
        <authorList>
            <person name="van Zyl L.J."/>
            <person name="Abrahams Y."/>
            <person name="Stander E.A."/>
            <person name="Kirby B.M."/>
            <person name="Clavaud C."/>
            <person name="Farcet C."/>
            <person name="Breton L."/>
            <person name="Trindade M.I."/>
        </authorList>
    </citation>
    <scope>NUCLEOTIDE SEQUENCE</scope>
</reference>
<sequence>MPFQAGNSHHNTKLTEADVHAMRDLYEWRKAEIERINSIASTKALAEKFEVSESAVLQIVSFRRWSHI</sequence>